<sequence length="115" mass="13127">MPRLGGWIMTIEEMTAWAARMKGKPVEDVKFDEAFVTALLRLDKVKMDISCVSYPAGVDKMMVVTRYGETFNWKFGDDPTKLPQFKAGKREERVRLALEKEGIKGLEFVTSHGRL</sequence>
<organism evidence="1 2">
    <name type="scientific">Hypsizygus marmoreus</name>
    <name type="common">White beech mushroom</name>
    <name type="synonym">Agaricus marmoreus</name>
    <dbReference type="NCBI Taxonomy" id="39966"/>
    <lineage>
        <taxon>Eukaryota</taxon>
        <taxon>Fungi</taxon>
        <taxon>Dikarya</taxon>
        <taxon>Basidiomycota</taxon>
        <taxon>Agaricomycotina</taxon>
        <taxon>Agaricomycetes</taxon>
        <taxon>Agaricomycetidae</taxon>
        <taxon>Agaricales</taxon>
        <taxon>Tricholomatineae</taxon>
        <taxon>Lyophyllaceae</taxon>
        <taxon>Hypsizygus</taxon>
    </lineage>
</organism>
<evidence type="ECO:0000313" key="2">
    <source>
        <dbReference type="Proteomes" id="UP000076154"/>
    </source>
</evidence>
<evidence type="ECO:0000313" key="1">
    <source>
        <dbReference type="EMBL" id="RDB20791.1"/>
    </source>
</evidence>
<dbReference type="EMBL" id="LUEZ02000058">
    <property type="protein sequence ID" value="RDB20791.1"/>
    <property type="molecule type" value="Genomic_DNA"/>
</dbReference>
<dbReference type="InParanoid" id="A0A369JF73"/>
<comment type="caution">
    <text evidence="1">The sequence shown here is derived from an EMBL/GenBank/DDBJ whole genome shotgun (WGS) entry which is preliminary data.</text>
</comment>
<reference evidence="1" key="1">
    <citation type="submission" date="2018-04" db="EMBL/GenBank/DDBJ databases">
        <title>Whole genome sequencing of Hypsizygus marmoreus.</title>
        <authorList>
            <person name="Choi I.-G."/>
            <person name="Min B."/>
            <person name="Kim J.-G."/>
            <person name="Kim S."/>
            <person name="Oh Y.-L."/>
            <person name="Kong W.-S."/>
            <person name="Park H."/>
            <person name="Jeong J."/>
            <person name="Song E.-S."/>
        </authorList>
    </citation>
    <scope>NUCLEOTIDE SEQUENCE [LARGE SCALE GENOMIC DNA]</scope>
    <source>
        <strain evidence="1">51987-8</strain>
    </source>
</reference>
<dbReference type="OrthoDB" id="3227112at2759"/>
<accession>A0A369JF73</accession>
<name>A0A369JF73_HYPMA</name>
<protein>
    <submittedName>
        <fullName evidence="1">Uncharacterized protein</fullName>
    </submittedName>
</protein>
<dbReference type="Proteomes" id="UP000076154">
    <property type="component" value="Unassembled WGS sequence"/>
</dbReference>
<keyword evidence="2" id="KW-1185">Reference proteome</keyword>
<proteinExistence type="predicted"/>
<dbReference type="AlphaFoldDB" id="A0A369JF73"/>
<gene>
    <name evidence="1" type="ORF">Hypma_012239</name>
</gene>